<comment type="pathway">
    <text evidence="5">Isoprenoid biosynthesis; isopentenyl diphosphate biosynthesis via DXP pathway; isopentenyl diphosphate from 1-deoxy-D-xylulose 5-phosphate: step 6/6.</text>
</comment>
<feature type="binding site" evidence="5">
    <location>
        <position position="94"/>
    </location>
    <ligand>
        <name>[4Fe-4S] cluster</name>
        <dbReference type="ChEBI" id="CHEBI:49883"/>
    </ligand>
</feature>
<dbReference type="Pfam" id="PF02401">
    <property type="entry name" value="LYTB"/>
    <property type="match status" value="1"/>
</dbReference>
<dbReference type="OrthoDB" id="9804068at2"/>
<dbReference type="Gene3D" id="3.40.1010.20">
    <property type="entry name" value="4-hydroxy-3-methylbut-2-enyl diphosphate reductase, catalytic domain"/>
    <property type="match status" value="2"/>
</dbReference>
<dbReference type="HOGENOM" id="CLU_027486_0_1_11"/>
<evidence type="ECO:0000313" key="6">
    <source>
        <dbReference type="EMBL" id="EEZ61949.1"/>
    </source>
</evidence>
<sequence>MKVVRAEHAGVCYGVERALDMVRDAMDGDEDVFTIGPLIHNPRVVAQLKDHGVESIEGPADVDHGIVVLRTHGVEPSVVEELDERGLSSIDATCPHVSRAQKAAADFAAQGMTVLVIGRASHPEVRGICAHAAGSAVVVADASEIPADIAGPVGIVVQTTENKSKLDEVVADLRGRGIEPVVKNTICSATRKRQDAAADLADKVDALVVIGGKNSSNTTHLFEICRAHCSRSYHIETEDEIDPTWFDGVEAVGVTAGASTPDEQIEAVVARIESL</sequence>
<dbReference type="UniPathway" id="UPA00059">
    <property type="reaction ID" value="UER00105"/>
</dbReference>
<keyword evidence="1 5" id="KW-0004">4Fe-4S</keyword>
<dbReference type="EC" id="1.17.7.4" evidence="5"/>
<feature type="binding site" evidence="5">
    <location>
        <position position="72"/>
    </location>
    <ligand>
        <name>(2E)-4-hydroxy-3-methylbut-2-enyl diphosphate</name>
        <dbReference type="ChEBI" id="CHEBI:128753"/>
    </ligand>
</feature>
<feature type="binding site" evidence="5">
    <location>
        <position position="216"/>
    </location>
    <ligand>
        <name>isopentenyl diphosphate</name>
        <dbReference type="ChEBI" id="CHEBI:128769"/>
    </ligand>
</feature>
<feature type="binding site" evidence="5">
    <location>
        <position position="259"/>
    </location>
    <ligand>
        <name>(2E)-4-hydroxy-3-methylbut-2-enyl diphosphate</name>
        <dbReference type="ChEBI" id="CHEBI:128753"/>
    </ligand>
</feature>
<proteinExistence type="inferred from homology"/>
<dbReference type="GO" id="GO:0051745">
    <property type="term" value="F:4-hydroxy-3-methylbut-2-enyl diphosphate reductase activity"/>
    <property type="evidence" value="ECO:0007669"/>
    <property type="project" value="UniProtKB-UniRule"/>
</dbReference>
<evidence type="ECO:0000313" key="7">
    <source>
        <dbReference type="Proteomes" id="UP000006001"/>
    </source>
</evidence>
<feature type="binding site" evidence="5">
    <location>
        <position position="215"/>
    </location>
    <ligand>
        <name>(2E)-4-hydroxy-3-methylbut-2-enyl diphosphate</name>
        <dbReference type="ChEBI" id="CHEBI:128753"/>
    </ligand>
</feature>
<keyword evidence="5 6" id="KW-0560">Oxidoreductase</keyword>
<accession>D0WE11</accession>
<feature type="binding site" evidence="5">
    <location>
        <position position="122"/>
    </location>
    <ligand>
        <name>dimethylallyl diphosphate</name>
        <dbReference type="ChEBI" id="CHEBI:57623"/>
    </ligand>
</feature>
<reference evidence="6" key="1">
    <citation type="submission" date="2009-10" db="EMBL/GenBank/DDBJ databases">
        <authorList>
            <person name="Weinstock G."/>
            <person name="Sodergren E."/>
            <person name="Clifton S."/>
            <person name="Fulton L."/>
            <person name="Fulton B."/>
            <person name="Courtney L."/>
            <person name="Fronick C."/>
            <person name="Harrison M."/>
            <person name="Strong C."/>
            <person name="Farmer C."/>
            <person name="Delahaunty K."/>
            <person name="Markovic C."/>
            <person name="Hall O."/>
            <person name="Minx P."/>
            <person name="Tomlinson C."/>
            <person name="Mitreva M."/>
            <person name="Nelson J."/>
            <person name="Hou S."/>
            <person name="Wollam A."/>
            <person name="Pepin K.H."/>
            <person name="Johnson M."/>
            <person name="Bhonagiri V."/>
            <person name="Nash W.E."/>
            <person name="Warren W."/>
            <person name="Chinwalla A."/>
            <person name="Mardis E.R."/>
            <person name="Wilson R.K."/>
        </authorList>
    </citation>
    <scope>NUCLEOTIDE SEQUENCE [LARGE SCALE GENOMIC DNA]</scope>
    <source>
        <strain evidence="6">ATCC 700122</strain>
    </source>
</reference>
<evidence type="ECO:0000256" key="2">
    <source>
        <dbReference type="ARBA" id="ARBA00022723"/>
    </source>
</evidence>
<evidence type="ECO:0000256" key="1">
    <source>
        <dbReference type="ARBA" id="ARBA00022485"/>
    </source>
</evidence>
<feature type="binding site" evidence="5">
    <location>
        <position position="217"/>
    </location>
    <ligand>
        <name>(2E)-4-hydroxy-3-methylbut-2-enyl diphosphate</name>
        <dbReference type="ChEBI" id="CHEBI:128753"/>
    </ligand>
</feature>
<dbReference type="eggNOG" id="COG0761">
    <property type="taxonomic scope" value="Bacteria"/>
</dbReference>
<dbReference type="GO" id="GO:0051539">
    <property type="term" value="F:4 iron, 4 sulfur cluster binding"/>
    <property type="evidence" value="ECO:0007669"/>
    <property type="project" value="UniProtKB-UniRule"/>
</dbReference>
<feature type="binding site" evidence="5">
    <location>
        <position position="122"/>
    </location>
    <ligand>
        <name>(2E)-4-hydroxy-3-methylbut-2-enyl diphosphate</name>
        <dbReference type="ChEBI" id="CHEBI:128753"/>
    </ligand>
</feature>
<evidence type="ECO:0000256" key="5">
    <source>
        <dbReference type="HAMAP-Rule" id="MF_00191"/>
    </source>
</evidence>
<dbReference type="Gene3D" id="3.40.50.11270">
    <property type="match status" value="1"/>
</dbReference>
<feature type="binding site" evidence="5">
    <location>
        <position position="122"/>
    </location>
    <ligand>
        <name>isopentenyl diphosphate</name>
        <dbReference type="ChEBI" id="CHEBI:128769"/>
    </ligand>
</feature>
<keyword evidence="4 5" id="KW-0411">Iron-sulfur</keyword>
<evidence type="ECO:0000256" key="4">
    <source>
        <dbReference type="ARBA" id="ARBA00023014"/>
    </source>
</evidence>
<evidence type="ECO:0000256" key="3">
    <source>
        <dbReference type="ARBA" id="ARBA00023004"/>
    </source>
</evidence>
<feature type="active site" description="Proton donor" evidence="5">
    <location>
        <position position="124"/>
    </location>
</feature>
<feature type="binding site" evidence="5">
    <location>
        <position position="216"/>
    </location>
    <ligand>
        <name>dimethylallyl diphosphate</name>
        <dbReference type="ChEBI" id="CHEBI:57623"/>
    </ligand>
</feature>
<dbReference type="PANTHER" id="PTHR30426">
    <property type="entry name" value="4-HYDROXY-3-METHYLBUT-2-ENYL DIPHOSPHATE REDUCTASE"/>
    <property type="match status" value="1"/>
</dbReference>
<dbReference type="GeneID" id="85006724"/>
<dbReference type="HAMAP" id="MF_00191">
    <property type="entry name" value="IspH"/>
    <property type="match status" value="1"/>
</dbReference>
<feature type="binding site" evidence="5">
    <location>
        <position position="40"/>
    </location>
    <ligand>
        <name>dimethylallyl diphosphate</name>
        <dbReference type="ChEBI" id="CHEBI:57623"/>
    </ligand>
</feature>
<dbReference type="GO" id="GO:0019288">
    <property type="term" value="P:isopentenyl diphosphate biosynthetic process, methylerythritol 4-phosphate pathway"/>
    <property type="evidence" value="ECO:0007669"/>
    <property type="project" value="UniProtKB-UniRule"/>
</dbReference>
<dbReference type="UniPathway" id="UPA00056">
    <property type="reaction ID" value="UER00097"/>
</dbReference>
<dbReference type="STRING" id="649764.HMPREF0762_00035"/>
<comment type="catalytic activity">
    <reaction evidence="5">
        <text>isopentenyl diphosphate + 2 oxidized [2Fe-2S]-[ferredoxin] + H2O = (2E)-4-hydroxy-3-methylbut-2-enyl diphosphate + 2 reduced [2Fe-2S]-[ferredoxin] + 2 H(+)</text>
        <dbReference type="Rhea" id="RHEA:24488"/>
        <dbReference type="Rhea" id="RHEA-COMP:10000"/>
        <dbReference type="Rhea" id="RHEA-COMP:10001"/>
        <dbReference type="ChEBI" id="CHEBI:15377"/>
        <dbReference type="ChEBI" id="CHEBI:15378"/>
        <dbReference type="ChEBI" id="CHEBI:33737"/>
        <dbReference type="ChEBI" id="CHEBI:33738"/>
        <dbReference type="ChEBI" id="CHEBI:128753"/>
        <dbReference type="ChEBI" id="CHEBI:128769"/>
        <dbReference type="EC" id="1.17.7.4"/>
    </reaction>
</comment>
<dbReference type="AlphaFoldDB" id="D0WE11"/>
<feature type="binding site" evidence="5">
    <location>
        <position position="216"/>
    </location>
    <ligand>
        <name>(2E)-4-hydroxy-3-methylbut-2-enyl diphosphate</name>
        <dbReference type="ChEBI" id="CHEBI:128753"/>
    </ligand>
</feature>
<feature type="binding site" evidence="5">
    <location>
        <position position="12"/>
    </location>
    <ligand>
        <name>[4Fe-4S] cluster</name>
        <dbReference type="ChEBI" id="CHEBI:49883"/>
    </ligand>
</feature>
<keyword evidence="5" id="KW-0414">Isoprene biosynthesis</keyword>
<comment type="pathway">
    <text evidence="5">Isoprenoid biosynthesis; dimethylallyl diphosphate biosynthesis; dimethylallyl diphosphate from (2E)-4-hydroxy-3-methylbutenyl diphosphate: step 1/1.</text>
</comment>
<feature type="binding site" evidence="5">
    <location>
        <position position="215"/>
    </location>
    <ligand>
        <name>isopentenyl diphosphate</name>
        <dbReference type="ChEBI" id="CHEBI:128769"/>
    </ligand>
</feature>
<dbReference type="GO" id="GO:0050992">
    <property type="term" value="P:dimethylallyl diphosphate biosynthetic process"/>
    <property type="evidence" value="ECO:0007669"/>
    <property type="project" value="UniProtKB-UniRule"/>
</dbReference>
<dbReference type="GO" id="GO:0046872">
    <property type="term" value="F:metal ion binding"/>
    <property type="evidence" value="ECO:0007669"/>
    <property type="project" value="UniProtKB-KW"/>
</dbReference>
<comment type="cofactor">
    <cofactor evidence="5">
        <name>[4Fe-4S] cluster</name>
        <dbReference type="ChEBI" id="CHEBI:49883"/>
    </cofactor>
    <text evidence="5">Binds 1 [4Fe-4S] cluster per subunit.</text>
</comment>
<keyword evidence="3 5" id="KW-0408">Iron</keyword>
<comment type="similarity">
    <text evidence="5">Belongs to the IspH family.</text>
</comment>
<dbReference type="Proteomes" id="UP000006001">
    <property type="component" value="Unassembled WGS sequence"/>
</dbReference>
<feature type="binding site" evidence="5">
    <location>
        <position position="72"/>
    </location>
    <ligand>
        <name>dimethylallyl diphosphate</name>
        <dbReference type="ChEBI" id="CHEBI:57623"/>
    </ligand>
</feature>
<feature type="binding site" evidence="5">
    <location>
        <position position="215"/>
    </location>
    <ligand>
        <name>dimethylallyl diphosphate</name>
        <dbReference type="ChEBI" id="CHEBI:57623"/>
    </ligand>
</feature>
<feature type="binding site" evidence="5">
    <location>
        <position position="259"/>
    </location>
    <ligand>
        <name>dimethylallyl diphosphate</name>
        <dbReference type="ChEBI" id="CHEBI:57623"/>
    </ligand>
</feature>
<feature type="binding site" evidence="5">
    <location>
        <position position="259"/>
    </location>
    <ligand>
        <name>isopentenyl diphosphate</name>
        <dbReference type="ChEBI" id="CHEBI:128769"/>
    </ligand>
</feature>
<feature type="binding site" evidence="5">
    <location>
        <position position="40"/>
    </location>
    <ligand>
        <name>isopentenyl diphosphate</name>
        <dbReference type="ChEBI" id="CHEBI:128769"/>
    </ligand>
</feature>
<gene>
    <name evidence="5 6" type="primary">ispH</name>
    <name evidence="6" type="ORF">HMPREF0762_00035</name>
</gene>
<protein>
    <recommendedName>
        <fullName evidence="5">4-hydroxy-3-methylbut-2-enyl diphosphate reductase</fullName>
        <shortName evidence="5">HMBPP reductase</shortName>
        <ecNumber evidence="5">1.17.7.4</ecNumber>
    </recommendedName>
</protein>
<feature type="binding site" evidence="5">
    <location>
        <position position="217"/>
    </location>
    <ligand>
        <name>isopentenyl diphosphate</name>
        <dbReference type="ChEBI" id="CHEBI:128769"/>
    </ligand>
</feature>
<dbReference type="EMBL" id="ACUX02000004">
    <property type="protein sequence ID" value="EEZ61949.1"/>
    <property type="molecule type" value="Genomic_DNA"/>
</dbReference>
<keyword evidence="2 5" id="KW-0479">Metal-binding</keyword>
<feature type="binding site" evidence="5">
    <location>
        <position position="187"/>
    </location>
    <ligand>
        <name>[4Fe-4S] cluster</name>
        <dbReference type="ChEBI" id="CHEBI:49883"/>
    </ligand>
</feature>
<dbReference type="RefSeq" id="WP_006361282.1">
    <property type="nucleotide sequence ID" value="NZ_GG700630.1"/>
</dbReference>
<feature type="binding site" evidence="5">
    <location>
        <position position="217"/>
    </location>
    <ligand>
        <name>dimethylallyl diphosphate</name>
        <dbReference type="ChEBI" id="CHEBI:57623"/>
    </ligand>
</feature>
<feature type="binding site" evidence="5">
    <location>
        <position position="40"/>
    </location>
    <ligand>
        <name>(2E)-4-hydroxy-3-methylbut-2-enyl diphosphate</name>
        <dbReference type="ChEBI" id="CHEBI:128753"/>
    </ligand>
</feature>
<feature type="binding site" evidence="5">
    <location>
        <position position="159"/>
    </location>
    <ligand>
        <name>(2E)-4-hydroxy-3-methylbut-2-enyl diphosphate</name>
        <dbReference type="ChEBI" id="CHEBI:128753"/>
    </ligand>
</feature>
<dbReference type="NCBIfam" id="TIGR00216">
    <property type="entry name" value="ispH_lytB"/>
    <property type="match status" value="1"/>
</dbReference>
<dbReference type="GO" id="GO:0016114">
    <property type="term" value="P:terpenoid biosynthetic process"/>
    <property type="evidence" value="ECO:0007669"/>
    <property type="project" value="UniProtKB-UniRule"/>
</dbReference>
<comment type="function">
    <text evidence="5">Catalyzes the conversion of 1-hydroxy-2-methyl-2-(E)-butenyl 4-diphosphate (HMBPP) into a mixture of isopentenyl diphosphate (IPP) and dimethylallyl diphosphate (DMAPP). Acts in the terminal step of the DOXP/MEP pathway for isoprenoid precursor biosynthesis.</text>
</comment>
<comment type="caution">
    <text evidence="6">The sequence shown here is derived from an EMBL/GenBank/DDBJ whole genome shotgun (WGS) entry which is preliminary data.</text>
</comment>
<organism evidence="6 7">
    <name type="scientific">Slackia exigua (strain ATCC 700122 / DSM 15923 / CIP 105133 / JCM 11022 / KCTC 5966 / S-7)</name>
    <dbReference type="NCBI Taxonomy" id="649764"/>
    <lineage>
        <taxon>Bacteria</taxon>
        <taxon>Bacillati</taxon>
        <taxon>Actinomycetota</taxon>
        <taxon>Coriobacteriia</taxon>
        <taxon>Eggerthellales</taxon>
        <taxon>Eggerthellaceae</taxon>
        <taxon>Slackia</taxon>
    </lineage>
</organism>
<dbReference type="PANTHER" id="PTHR30426:SF0">
    <property type="entry name" value="4-HYDROXY-3-METHYLBUT-2-ENYL DIPHOSPHATE REDUCTASE"/>
    <property type="match status" value="1"/>
</dbReference>
<keyword evidence="7" id="KW-1185">Reference proteome</keyword>
<feature type="binding site" evidence="5">
    <location>
        <position position="72"/>
    </location>
    <ligand>
        <name>isopentenyl diphosphate</name>
        <dbReference type="ChEBI" id="CHEBI:128769"/>
    </ligand>
</feature>
<dbReference type="CDD" id="cd13944">
    <property type="entry name" value="lytB_ispH"/>
    <property type="match status" value="1"/>
</dbReference>
<name>D0WE11_SLAES</name>
<comment type="catalytic activity">
    <reaction evidence="5">
        <text>dimethylallyl diphosphate + 2 oxidized [2Fe-2S]-[ferredoxin] + H2O = (2E)-4-hydroxy-3-methylbut-2-enyl diphosphate + 2 reduced [2Fe-2S]-[ferredoxin] + 2 H(+)</text>
        <dbReference type="Rhea" id="RHEA:24825"/>
        <dbReference type="Rhea" id="RHEA-COMP:10000"/>
        <dbReference type="Rhea" id="RHEA-COMP:10001"/>
        <dbReference type="ChEBI" id="CHEBI:15377"/>
        <dbReference type="ChEBI" id="CHEBI:15378"/>
        <dbReference type="ChEBI" id="CHEBI:33737"/>
        <dbReference type="ChEBI" id="CHEBI:33738"/>
        <dbReference type="ChEBI" id="CHEBI:57623"/>
        <dbReference type="ChEBI" id="CHEBI:128753"/>
        <dbReference type="EC" id="1.17.7.4"/>
    </reaction>
</comment>
<dbReference type="InterPro" id="IPR003451">
    <property type="entry name" value="LytB/IspH"/>
</dbReference>